<sequence>MISGQIKHPFVKDLAWLVEGHYIERDFDLTPYWLPDVEARLLELADSPTLLEGKVVACKSHFLGSYFEALFSFAIEHLSSLKIVDEHFQIEANGKTLGEVDMLVETLEGELHQFEIAIKFYLQRPDLHPHDWIGPNKNDSLLKKVTRAREHQLSILQTKEGRLVVEKVAKGRAIQSSLLIFGRLYMALDSSQSVANWLQQSKFGAWVYVSDLVHLIPSFTHYSVLQKPHWLASPNLTHNTPFFSSEYPYNLVSEFLLDSRPKHLCLWRDHACFELSDFSVFVVPDLW</sequence>
<dbReference type="RefSeq" id="WP_199469231.1">
    <property type="nucleotide sequence ID" value="NZ_JAEMNX010000018.1"/>
</dbReference>
<accession>A0A934MX20</accession>
<dbReference type="InterPro" id="IPR015003">
    <property type="entry name" value="DUF1853"/>
</dbReference>
<name>A0A934MX20_9GAMM</name>
<gene>
    <name evidence="1" type="ORF">I8J31_14145</name>
</gene>
<dbReference type="AlphaFoldDB" id="A0A934MX20"/>
<reference evidence="1" key="1">
    <citation type="submission" date="2020-12" db="EMBL/GenBank/DDBJ databases">
        <title>Marinomonas arctica sp. nov., a psychrotolerant bacterium isolated from the Arctic.</title>
        <authorList>
            <person name="Zhang Y."/>
        </authorList>
    </citation>
    <scope>NUCLEOTIDE SEQUENCE</scope>
    <source>
        <strain evidence="1">C1424</strain>
    </source>
</reference>
<proteinExistence type="predicted"/>
<keyword evidence="2" id="KW-1185">Reference proteome</keyword>
<dbReference type="Pfam" id="PF08907">
    <property type="entry name" value="DUF1853"/>
    <property type="match status" value="1"/>
</dbReference>
<protein>
    <submittedName>
        <fullName evidence="1">DUF1853 family protein</fullName>
    </submittedName>
</protein>
<comment type="caution">
    <text evidence="1">The sequence shown here is derived from an EMBL/GenBank/DDBJ whole genome shotgun (WGS) entry which is preliminary data.</text>
</comment>
<dbReference type="EMBL" id="JAEMNX010000018">
    <property type="protein sequence ID" value="MBJ7538824.1"/>
    <property type="molecule type" value="Genomic_DNA"/>
</dbReference>
<evidence type="ECO:0000313" key="1">
    <source>
        <dbReference type="EMBL" id="MBJ7538824.1"/>
    </source>
</evidence>
<evidence type="ECO:0000313" key="2">
    <source>
        <dbReference type="Proteomes" id="UP000628710"/>
    </source>
</evidence>
<organism evidence="1 2">
    <name type="scientific">Marinomonas transparens</name>
    <dbReference type="NCBI Taxonomy" id="2795388"/>
    <lineage>
        <taxon>Bacteria</taxon>
        <taxon>Pseudomonadati</taxon>
        <taxon>Pseudomonadota</taxon>
        <taxon>Gammaproteobacteria</taxon>
        <taxon>Oceanospirillales</taxon>
        <taxon>Oceanospirillaceae</taxon>
        <taxon>Marinomonas</taxon>
    </lineage>
</organism>
<dbReference type="Proteomes" id="UP000628710">
    <property type="component" value="Unassembled WGS sequence"/>
</dbReference>